<dbReference type="PhylomeDB" id="A7RJM0"/>
<dbReference type="HOGENOM" id="CLU_055900_0_0_1"/>
<dbReference type="InterPro" id="IPR029044">
    <property type="entry name" value="Nucleotide-diphossugar_trans"/>
</dbReference>
<dbReference type="OMA" id="KAYHFAC"/>
<reference evidence="3 4" key="1">
    <citation type="journal article" date="2007" name="Science">
        <title>Sea anemone genome reveals ancestral eumetazoan gene repertoire and genomic organization.</title>
        <authorList>
            <person name="Putnam N.H."/>
            <person name="Srivastava M."/>
            <person name="Hellsten U."/>
            <person name="Dirks B."/>
            <person name="Chapman J."/>
            <person name="Salamov A."/>
            <person name="Terry A."/>
            <person name="Shapiro H."/>
            <person name="Lindquist E."/>
            <person name="Kapitonov V.V."/>
            <person name="Jurka J."/>
            <person name="Genikhovich G."/>
            <person name="Grigoriev I.V."/>
            <person name="Lucas S.M."/>
            <person name="Steele R.E."/>
            <person name="Finnerty J.R."/>
            <person name="Technau U."/>
            <person name="Martindale M.Q."/>
            <person name="Rokhsar D.S."/>
        </authorList>
    </citation>
    <scope>NUCLEOTIDE SEQUENCE [LARGE SCALE GENOMIC DNA]</scope>
    <source>
        <strain evidence="4">CH2 X CH6</strain>
    </source>
</reference>
<proteinExistence type="inferred from homology"/>
<evidence type="ECO:0000313" key="3">
    <source>
        <dbReference type="EMBL" id="EDO48285.1"/>
    </source>
</evidence>
<dbReference type="eggNOG" id="KOG1950">
    <property type="taxonomic scope" value="Eukaryota"/>
</dbReference>
<comment type="similarity">
    <text evidence="1">Belongs to the glycosyltransferase 8 family. Glycogenin subfamily.</text>
</comment>
<name>A7RJM0_NEMVE</name>
<dbReference type="InterPro" id="IPR050587">
    <property type="entry name" value="GNT1/Glycosyltrans_8"/>
</dbReference>
<accession>A7RJM0</accession>
<dbReference type="GO" id="GO:0016757">
    <property type="term" value="F:glycosyltransferase activity"/>
    <property type="evidence" value="ECO:0000318"/>
    <property type="project" value="GO_Central"/>
</dbReference>
<dbReference type="InParanoid" id="A7RJM0"/>
<evidence type="ECO:0000313" key="4">
    <source>
        <dbReference type="Proteomes" id="UP000001593"/>
    </source>
</evidence>
<dbReference type="InterPro" id="IPR002495">
    <property type="entry name" value="Glyco_trans_8"/>
</dbReference>
<dbReference type="STRING" id="45351.A7RJM0"/>
<dbReference type="AlphaFoldDB" id="A7RJM0"/>
<keyword evidence="4" id="KW-1185">Reference proteome</keyword>
<dbReference type="EMBL" id="DS469514">
    <property type="protein sequence ID" value="EDO48285.1"/>
    <property type="molecule type" value="Genomic_DNA"/>
</dbReference>
<dbReference type="GO" id="GO:0008466">
    <property type="term" value="F:glycogenin glucosyltransferase activity"/>
    <property type="evidence" value="ECO:0007669"/>
    <property type="project" value="UniProtKB-EC"/>
</dbReference>
<gene>
    <name evidence="3" type="ORF">NEMVEDRAFT_v1g238783</name>
</gene>
<protein>
    <recommendedName>
        <fullName evidence="2">glycogenin glucosyltransferase</fullName>
        <ecNumber evidence="2">2.4.1.186</ecNumber>
    </recommendedName>
</protein>
<sequence>MACLRLKEWKLYKLESAFGQRYCQEKGIKSQKEFAWLTALVNDDFALPALVLGYSLQKFSCQKNMIAFVSEDVTSQTREALRKVGWEVQQHERLDCDWLQRKLGKKETHEGYIGTHTRFHAWGFTQFSKIVYLDPDYMPMTNIDELFDVDSEFAASVCSRPGVLDPCFNAGMLVFRPENRSKKEIMDLWFGTGKYHCANDQVLLWHYYADKGLYTALPYAYNVRRIIYRPMKAFHFACCVPPKPWSATCRPSRNEAKAFDKPITEVDHMAILFWKNLYEVLEKYDLEKWWKESWFSRQKQEYGNRTYKRCWEDSLYYYRDENL</sequence>
<dbReference type="PANTHER" id="PTHR11183">
    <property type="entry name" value="GLYCOGENIN SUBFAMILY MEMBER"/>
    <property type="match status" value="1"/>
</dbReference>
<dbReference type="GO" id="GO:0005978">
    <property type="term" value="P:glycogen biosynthetic process"/>
    <property type="evidence" value="ECO:0007669"/>
    <property type="project" value="UniProtKB-ARBA"/>
</dbReference>
<dbReference type="Gene3D" id="3.90.550.10">
    <property type="entry name" value="Spore Coat Polysaccharide Biosynthesis Protein SpsA, Chain A"/>
    <property type="match status" value="1"/>
</dbReference>
<dbReference type="Pfam" id="PF01501">
    <property type="entry name" value="Glyco_transf_8"/>
    <property type="match status" value="1"/>
</dbReference>
<dbReference type="EC" id="2.4.1.186" evidence="2"/>
<evidence type="ECO:0000256" key="2">
    <source>
        <dbReference type="ARBA" id="ARBA00038934"/>
    </source>
</evidence>
<dbReference type="Proteomes" id="UP000001593">
    <property type="component" value="Unassembled WGS sequence"/>
</dbReference>
<evidence type="ECO:0000256" key="1">
    <source>
        <dbReference type="ARBA" id="ARBA00038162"/>
    </source>
</evidence>
<dbReference type="KEGG" id="nve:5520638"/>
<dbReference type="SUPFAM" id="SSF53448">
    <property type="entry name" value="Nucleotide-diphospho-sugar transferases"/>
    <property type="match status" value="1"/>
</dbReference>
<organism evidence="3 4">
    <name type="scientific">Nematostella vectensis</name>
    <name type="common">Starlet sea anemone</name>
    <dbReference type="NCBI Taxonomy" id="45351"/>
    <lineage>
        <taxon>Eukaryota</taxon>
        <taxon>Metazoa</taxon>
        <taxon>Cnidaria</taxon>
        <taxon>Anthozoa</taxon>
        <taxon>Hexacorallia</taxon>
        <taxon>Actiniaria</taxon>
        <taxon>Edwardsiidae</taxon>
        <taxon>Nematostella</taxon>
    </lineage>
</organism>
<dbReference type="CDD" id="cd02537">
    <property type="entry name" value="GT8_Glycogenin"/>
    <property type="match status" value="1"/>
</dbReference>
<dbReference type="FunFam" id="3.90.550.10:FF:000328">
    <property type="entry name" value="Predicted protein"/>
    <property type="match status" value="1"/>
</dbReference>